<gene>
    <name evidence="3" type="ORF">SAMN05421503_3248</name>
</gene>
<accession>A0A285P6U0</accession>
<dbReference type="Pfam" id="PF00583">
    <property type="entry name" value="Acetyltransf_1"/>
    <property type="match status" value="1"/>
</dbReference>
<name>A0A285P6U0_9BACI</name>
<dbReference type="InterPro" id="IPR050769">
    <property type="entry name" value="NAT_camello-type"/>
</dbReference>
<keyword evidence="1 3" id="KW-0808">Transferase</keyword>
<evidence type="ECO:0000313" key="3">
    <source>
        <dbReference type="EMBL" id="SNZ17469.1"/>
    </source>
</evidence>
<evidence type="ECO:0000259" key="2">
    <source>
        <dbReference type="PROSITE" id="PS51186"/>
    </source>
</evidence>
<protein>
    <submittedName>
        <fullName evidence="3">Acetyltransferase (GNAT) family protein</fullName>
    </submittedName>
</protein>
<dbReference type="InterPro" id="IPR016181">
    <property type="entry name" value="Acyl_CoA_acyltransferase"/>
</dbReference>
<sequence length="152" mass="17047">MIIRKLLPSETPPMELLLEADPSETKVATYLNEGSCFIAEEEEAILGVYVMLPIKPGTAEIMNISVRASSQGKGIGKQLIRHAIHQANKDGYSSLEVGTGNSSIDQLAFYQKCGFRMTAIEPDFFLRHYEMPIYENGIQCRDMIRFVYPLTP</sequence>
<dbReference type="RefSeq" id="WP_097043440.1">
    <property type="nucleotide sequence ID" value="NZ_OBEK01000006.1"/>
</dbReference>
<proteinExistence type="predicted"/>
<dbReference type="Gene3D" id="3.40.630.30">
    <property type="match status" value="1"/>
</dbReference>
<keyword evidence="4" id="KW-1185">Reference proteome</keyword>
<dbReference type="CDD" id="cd04301">
    <property type="entry name" value="NAT_SF"/>
    <property type="match status" value="1"/>
</dbReference>
<dbReference type="SUPFAM" id="SSF55729">
    <property type="entry name" value="Acyl-CoA N-acyltransferases (Nat)"/>
    <property type="match status" value="1"/>
</dbReference>
<reference evidence="4" key="1">
    <citation type="submission" date="2017-09" db="EMBL/GenBank/DDBJ databases">
        <authorList>
            <person name="Varghese N."/>
            <person name="Submissions S."/>
        </authorList>
    </citation>
    <scope>NUCLEOTIDE SEQUENCE [LARGE SCALE GENOMIC DNA]</scope>
    <source>
        <strain evidence="4">CGMCC 1.8913</strain>
    </source>
</reference>
<dbReference type="EMBL" id="OBEK01000006">
    <property type="protein sequence ID" value="SNZ17469.1"/>
    <property type="molecule type" value="Genomic_DNA"/>
</dbReference>
<dbReference type="AlphaFoldDB" id="A0A285P6U0"/>
<dbReference type="PROSITE" id="PS51186">
    <property type="entry name" value="GNAT"/>
    <property type="match status" value="1"/>
</dbReference>
<dbReference type="InterPro" id="IPR000182">
    <property type="entry name" value="GNAT_dom"/>
</dbReference>
<dbReference type="PANTHER" id="PTHR13947:SF37">
    <property type="entry name" value="LD18367P"/>
    <property type="match status" value="1"/>
</dbReference>
<evidence type="ECO:0000256" key="1">
    <source>
        <dbReference type="ARBA" id="ARBA00022679"/>
    </source>
</evidence>
<dbReference type="GO" id="GO:0008080">
    <property type="term" value="F:N-acetyltransferase activity"/>
    <property type="evidence" value="ECO:0007669"/>
    <property type="project" value="InterPro"/>
</dbReference>
<evidence type="ECO:0000313" key="4">
    <source>
        <dbReference type="Proteomes" id="UP000219356"/>
    </source>
</evidence>
<dbReference type="Proteomes" id="UP000219356">
    <property type="component" value="Unassembled WGS sequence"/>
</dbReference>
<dbReference type="PANTHER" id="PTHR13947">
    <property type="entry name" value="GNAT FAMILY N-ACETYLTRANSFERASE"/>
    <property type="match status" value="1"/>
</dbReference>
<dbReference type="OrthoDB" id="162775at2"/>
<organism evidence="3 4">
    <name type="scientific">Terribacillus aidingensis</name>
    <dbReference type="NCBI Taxonomy" id="586416"/>
    <lineage>
        <taxon>Bacteria</taxon>
        <taxon>Bacillati</taxon>
        <taxon>Bacillota</taxon>
        <taxon>Bacilli</taxon>
        <taxon>Bacillales</taxon>
        <taxon>Bacillaceae</taxon>
        <taxon>Terribacillus</taxon>
    </lineage>
</organism>
<feature type="domain" description="N-acetyltransferase" evidence="2">
    <location>
        <begin position="1"/>
        <end position="136"/>
    </location>
</feature>